<feature type="compositionally biased region" description="Basic residues" evidence="1">
    <location>
        <begin position="8"/>
        <end position="19"/>
    </location>
</feature>
<comment type="caution">
    <text evidence="2">The sequence shown here is derived from an EMBL/GenBank/DDBJ whole genome shotgun (WGS) entry which is preliminary data.</text>
</comment>
<dbReference type="RefSeq" id="WP_285324453.1">
    <property type="nucleotide sequence ID" value="NZ_JARGCK010000019.1"/>
</dbReference>
<reference evidence="2" key="2">
    <citation type="submission" date="2023-03" db="EMBL/GenBank/DDBJ databases">
        <authorList>
            <person name="Vazquez L."/>
            <person name="Rodriguez J."/>
            <person name="Mayo B."/>
            <person name="Florez A.B."/>
        </authorList>
    </citation>
    <scope>NUCLEOTIDE SEQUENCE</scope>
    <source>
        <strain evidence="2">5A3I</strain>
    </source>
</reference>
<evidence type="ECO:0000313" key="2">
    <source>
        <dbReference type="EMBL" id="MDK9867015.1"/>
    </source>
</evidence>
<accession>A0AAW7AP18</accession>
<dbReference type="EMBL" id="JARGCK010000019">
    <property type="protein sequence ID" value="MDK9867015.1"/>
    <property type="molecule type" value="Genomic_DNA"/>
</dbReference>
<evidence type="ECO:0000313" key="3">
    <source>
        <dbReference type="Proteomes" id="UP001174037"/>
    </source>
</evidence>
<feature type="region of interest" description="Disordered" evidence="1">
    <location>
        <begin position="1"/>
        <end position="25"/>
    </location>
</feature>
<dbReference type="Proteomes" id="UP001174037">
    <property type="component" value="Unassembled WGS sequence"/>
</dbReference>
<evidence type="ECO:0000256" key="1">
    <source>
        <dbReference type="SAM" id="MobiDB-lite"/>
    </source>
</evidence>
<dbReference type="AlphaFoldDB" id="A0AAW7AP18"/>
<name>A0AAW7AP18_9STAP</name>
<reference evidence="2" key="1">
    <citation type="journal article" date="2023" name="Int. J. Mol. Sci.">
        <title>Antibiotic Resistance/Susceptibility Profiles of Staphylococcus equorum Strains from Cheese, and Genome Analysis for Antibiotic Resistance Genes.</title>
        <authorList>
            <person name="Vazquez L."/>
            <person name="Srednik M.E."/>
            <person name="Rodriguez J."/>
            <person name="Florez A.B."/>
            <person name="Mayo B."/>
        </authorList>
    </citation>
    <scope>NUCLEOTIDE SEQUENCE</scope>
    <source>
        <strain evidence="2">5A3I</strain>
    </source>
</reference>
<proteinExistence type="predicted"/>
<protein>
    <submittedName>
        <fullName evidence="2">Uncharacterized protein</fullName>
    </submittedName>
</protein>
<organism evidence="2 3">
    <name type="scientific">Staphylococcus equorum</name>
    <dbReference type="NCBI Taxonomy" id="246432"/>
    <lineage>
        <taxon>Bacteria</taxon>
        <taxon>Bacillati</taxon>
        <taxon>Bacillota</taxon>
        <taxon>Bacilli</taxon>
        <taxon>Bacillales</taxon>
        <taxon>Staphylococcaceae</taxon>
        <taxon>Staphylococcus</taxon>
    </lineage>
</organism>
<sequence>MPMNRSNIRNHKVKQRENHRKTEIGNDYPVLRVRRKHSNGVWRVKNESKSLVAQSNRRIYGTHIQEGVSEGAYVGTHERKKSAFDLESPKAGKRNNKSILEMAKESSARHGEIYKALVHR</sequence>
<gene>
    <name evidence="2" type="ORF">P1A27_13875</name>
</gene>